<evidence type="ECO:0000256" key="1">
    <source>
        <dbReference type="SAM" id="MobiDB-lite"/>
    </source>
</evidence>
<dbReference type="Proteomes" id="UP000002698">
    <property type="component" value="Chromosome"/>
</dbReference>
<feature type="transmembrane region" description="Helical" evidence="2">
    <location>
        <begin position="128"/>
        <end position="148"/>
    </location>
</feature>
<evidence type="ECO:0000256" key="2">
    <source>
        <dbReference type="SAM" id="Phobius"/>
    </source>
</evidence>
<keyword evidence="2" id="KW-1133">Transmembrane helix</keyword>
<dbReference type="KEGG" id="nph:NP_3926A"/>
<keyword evidence="2" id="KW-0812">Transmembrane</keyword>
<feature type="compositionally biased region" description="Polar residues" evidence="1">
    <location>
        <begin position="1"/>
        <end position="12"/>
    </location>
</feature>
<reference evidence="3 4" key="1">
    <citation type="journal article" date="2005" name="Genome Res.">
        <title>Living with two extremes: conclusions from the genome sequence of Natronomonas pharaonis.</title>
        <authorList>
            <person name="Falb M."/>
            <person name="Pfeiffer F."/>
            <person name="Palm P."/>
            <person name="Rodewald K."/>
            <person name="Hickmann V."/>
            <person name="Tittor J."/>
            <person name="Oesterhelt D."/>
        </authorList>
    </citation>
    <scope>NUCLEOTIDE SEQUENCE [LARGE SCALE GENOMIC DNA]</scope>
    <source>
        <strain evidence="4">ATCC 35678 / DSM 2160 / CIP 103997 / JCM 8858 / NBRC 14720 / NCIMB 2260 / Gabara</strain>
    </source>
</reference>
<dbReference type="AlphaFoldDB" id="A0A1U7EXY7"/>
<dbReference type="Pfam" id="PF12679">
    <property type="entry name" value="ABC2_membrane_2"/>
    <property type="match status" value="1"/>
</dbReference>
<dbReference type="eggNOG" id="arCOG02436">
    <property type="taxonomic scope" value="Archaea"/>
</dbReference>
<dbReference type="RefSeq" id="WP_011323671.1">
    <property type="nucleotide sequence ID" value="NC_007426.1"/>
</dbReference>
<dbReference type="GO" id="GO:0140359">
    <property type="term" value="F:ABC-type transporter activity"/>
    <property type="evidence" value="ECO:0007669"/>
    <property type="project" value="InterPro"/>
</dbReference>
<evidence type="ECO:0000313" key="4">
    <source>
        <dbReference type="Proteomes" id="UP000002698"/>
    </source>
</evidence>
<protein>
    <submittedName>
        <fullName evidence="3">ABC-type transport system permease protein (Probable substrate copper)</fullName>
    </submittedName>
</protein>
<keyword evidence="2" id="KW-0472">Membrane</keyword>
<feature type="transmembrane region" description="Helical" evidence="2">
    <location>
        <begin position="168"/>
        <end position="194"/>
    </location>
</feature>
<evidence type="ECO:0000313" key="3">
    <source>
        <dbReference type="EMBL" id="CAI50054.1"/>
    </source>
</evidence>
<accession>A0A1U7EXY7</accession>
<dbReference type="GeneID" id="3702406"/>
<organism evidence="3 4">
    <name type="scientific">Natronomonas pharaonis (strain ATCC 35678 / DSM 2160 / CIP 103997 / JCM 8858 / NBRC 14720 / NCIMB 2260 / Gabara)</name>
    <name type="common">Halobacterium pharaonis</name>
    <dbReference type="NCBI Taxonomy" id="348780"/>
    <lineage>
        <taxon>Archaea</taxon>
        <taxon>Methanobacteriati</taxon>
        <taxon>Methanobacteriota</taxon>
        <taxon>Stenosarchaea group</taxon>
        <taxon>Halobacteria</taxon>
        <taxon>Halobacteriales</taxon>
        <taxon>Natronomonadaceae</taxon>
        <taxon>Natronomonas</taxon>
    </lineage>
</organism>
<dbReference type="GO" id="GO:0005886">
    <property type="term" value="C:plasma membrane"/>
    <property type="evidence" value="ECO:0007669"/>
    <property type="project" value="UniProtKB-SubCell"/>
</dbReference>
<feature type="transmembrane region" description="Helical" evidence="2">
    <location>
        <begin position="201"/>
        <end position="223"/>
    </location>
</feature>
<keyword evidence="4" id="KW-1185">Reference proteome</keyword>
<gene>
    <name evidence="3" type="primary">nosY2</name>
    <name evidence="3" type="synonym">abc12p</name>
    <name evidence="3" type="ordered locus">NP_3926A</name>
</gene>
<proteinExistence type="predicted"/>
<feature type="transmembrane region" description="Helical" evidence="2">
    <location>
        <begin position="70"/>
        <end position="94"/>
    </location>
</feature>
<name>A0A1U7EXY7_NATPD</name>
<dbReference type="OrthoDB" id="313530at2157"/>
<dbReference type="STRING" id="348780.NP_3926A"/>
<feature type="region of interest" description="Disordered" evidence="1">
    <location>
        <begin position="1"/>
        <end position="21"/>
    </location>
</feature>
<feature type="transmembrane region" description="Helical" evidence="2">
    <location>
        <begin position="46"/>
        <end position="64"/>
    </location>
</feature>
<feature type="transmembrane region" description="Helical" evidence="2">
    <location>
        <begin position="268"/>
        <end position="289"/>
    </location>
</feature>
<sequence length="291" mass="30222">MSTPTDTANTAVSEAETRPETPTTAAILRALVSRELSTAVLRRSTLLLWVGFLGVLLGIAWFGGGMQVGYIATVIDLLTPLELLVPVIAMALGYRAILSDERRGELDVLKTYPVASWQVVAGVYVGRAVGLVALVGSSLLFLLYPIFLTDAHQSLFYATHTGADSVWLYLRFVVLTVGFALVLLAVAIAISSLVGSTRSAVTAAGLGLFVLLFGADLALVYGLSRGFVDPSSLASSLAISPLSAYRSLVIETTVTVTAGTGPQTASPVAAAIGLLAWGVGSLAVAAAAIRR</sequence>
<dbReference type="HOGENOM" id="CLU_923218_0_0_2"/>
<dbReference type="EMBL" id="CR936257">
    <property type="protein sequence ID" value="CAI50054.1"/>
    <property type="molecule type" value="Genomic_DNA"/>
</dbReference>
<dbReference type="EnsemblBacteria" id="CAI50054">
    <property type="protein sequence ID" value="CAI50054"/>
    <property type="gene ID" value="NP_3926A"/>
</dbReference>